<feature type="region of interest" description="Disordered" evidence="1">
    <location>
        <begin position="49"/>
        <end position="160"/>
    </location>
</feature>
<sequence>MSRSSSSSSTSALRPIFISASLFRSHRDGRVFELLCCLRLPTHFATTARHWSRDRSISSHPSHPHDAELPFSFSFPPHPRCRPTRETAITEQTLTRNAWKPDRNPSDRKRKAEGAPTNTRPVKTKRSARERKLENGPVSLRPQQSGPVSRPAANDSLTLP</sequence>
<protein>
    <submittedName>
        <fullName evidence="2">Uncharacterized protein</fullName>
    </submittedName>
</protein>
<dbReference type="EMBL" id="ML996697">
    <property type="protein sequence ID" value="KAF2399712.1"/>
    <property type="molecule type" value="Genomic_DNA"/>
</dbReference>
<dbReference type="Proteomes" id="UP000799640">
    <property type="component" value="Unassembled WGS sequence"/>
</dbReference>
<proteinExistence type="predicted"/>
<accession>A0A6G1HUN6</accession>
<evidence type="ECO:0000256" key="1">
    <source>
        <dbReference type="SAM" id="MobiDB-lite"/>
    </source>
</evidence>
<dbReference type="AlphaFoldDB" id="A0A6G1HUN6"/>
<feature type="compositionally biased region" description="Polar residues" evidence="1">
    <location>
        <begin position="87"/>
        <end position="96"/>
    </location>
</feature>
<gene>
    <name evidence="2" type="ORF">EJ06DRAFT_62875</name>
</gene>
<name>A0A6G1HUN6_9PEZI</name>
<feature type="compositionally biased region" description="Basic and acidic residues" evidence="1">
    <location>
        <begin position="51"/>
        <end position="68"/>
    </location>
</feature>
<feature type="compositionally biased region" description="Basic and acidic residues" evidence="1">
    <location>
        <begin position="99"/>
        <end position="113"/>
    </location>
</feature>
<evidence type="ECO:0000313" key="3">
    <source>
        <dbReference type="Proteomes" id="UP000799640"/>
    </source>
</evidence>
<keyword evidence="3" id="KW-1185">Reference proteome</keyword>
<organism evidence="2 3">
    <name type="scientific">Trichodelitschia bisporula</name>
    <dbReference type="NCBI Taxonomy" id="703511"/>
    <lineage>
        <taxon>Eukaryota</taxon>
        <taxon>Fungi</taxon>
        <taxon>Dikarya</taxon>
        <taxon>Ascomycota</taxon>
        <taxon>Pezizomycotina</taxon>
        <taxon>Dothideomycetes</taxon>
        <taxon>Dothideomycetes incertae sedis</taxon>
        <taxon>Phaeotrichales</taxon>
        <taxon>Phaeotrichaceae</taxon>
        <taxon>Trichodelitschia</taxon>
    </lineage>
</organism>
<evidence type="ECO:0000313" key="2">
    <source>
        <dbReference type="EMBL" id="KAF2399712.1"/>
    </source>
</evidence>
<reference evidence="2" key="1">
    <citation type="journal article" date="2020" name="Stud. Mycol.">
        <title>101 Dothideomycetes genomes: a test case for predicting lifestyles and emergence of pathogens.</title>
        <authorList>
            <person name="Haridas S."/>
            <person name="Albert R."/>
            <person name="Binder M."/>
            <person name="Bloem J."/>
            <person name="Labutti K."/>
            <person name="Salamov A."/>
            <person name="Andreopoulos B."/>
            <person name="Baker S."/>
            <person name="Barry K."/>
            <person name="Bills G."/>
            <person name="Bluhm B."/>
            <person name="Cannon C."/>
            <person name="Castanera R."/>
            <person name="Culley D."/>
            <person name="Daum C."/>
            <person name="Ezra D."/>
            <person name="Gonzalez J."/>
            <person name="Henrissat B."/>
            <person name="Kuo A."/>
            <person name="Liang C."/>
            <person name="Lipzen A."/>
            <person name="Lutzoni F."/>
            <person name="Magnuson J."/>
            <person name="Mondo S."/>
            <person name="Nolan M."/>
            <person name="Ohm R."/>
            <person name="Pangilinan J."/>
            <person name="Park H.-J."/>
            <person name="Ramirez L."/>
            <person name="Alfaro M."/>
            <person name="Sun H."/>
            <person name="Tritt A."/>
            <person name="Yoshinaga Y."/>
            <person name="Zwiers L.-H."/>
            <person name="Turgeon B."/>
            <person name="Goodwin S."/>
            <person name="Spatafora J."/>
            <person name="Crous P."/>
            <person name="Grigoriev I."/>
        </authorList>
    </citation>
    <scope>NUCLEOTIDE SEQUENCE</scope>
    <source>
        <strain evidence="2">CBS 262.69</strain>
    </source>
</reference>